<reference evidence="3 4" key="1">
    <citation type="submission" date="2015-02" db="EMBL/GenBank/DDBJ databases">
        <title>Single-cell genomics of uncultivated deep-branching MTB reveals a conserved set of magnetosome genes.</title>
        <authorList>
            <person name="Kolinko S."/>
            <person name="Richter M."/>
            <person name="Glockner F.O."/>
            <person name="Brachmann A."/>
            <person name="Schuler D."/>
        </authorList>
    </citation>
    <scope>NUCLEOTIDE SEQUENCE [LARGE SCALE GENOMIC DNA]</scope>
    <source>
        <strain evidence="3">TM-1</strain>
    </source>
</reference>
<dbReference type="SUPFAM" id="SSF54523">
    <property type="entry name" value="Pili subunits"/>
    <property type="match status" value="1"/>
</dbReference>
<dbReference type="EMBL" id="LACI01000852">
    <property type="protein sequence ID" value="KJU85806.1"/>
    <property type="molecule type" value="Genomic_DNA"/>
</dbReference>
<evidence type="ECO:0000256" key="1">
    <source>
        <dbReference type="SAM" id="MobiDB-lite"/>
    </source>
</evidence>
<evidence type="ECO:0000259" key="2">
    <source>
        <dbReference type="Pfam" id="PF08334"/>
    </source>
</evidence>
<accession>A0A0F3GV85</accession>
<dbReference type="NCBIfam" id="TIGR01710">
    <property type="entry name" value="typeII_sec_gspG"/>
    <property type="match status" value="1"/>
</dbReference>
<dbReference type="Pfam" id="PF08334">
    <property type="entry name" value="T2SSG"/>
    <property type="match status" value="1"/>
</dbReference>
<name>A0A0F3GV85_9BACT</name>
<dbReference type="Gene3D" id="3.30.700.10">
    <property type="entry name" value="Glycoprotein, Type 4 Pilin"/>
    <property type="match status" value="1"/>
</dbReference>
<dbReference type="PATRIC" id="fig|29290.4.peg.2653"/>
<dbReference type="GO" id="GO:0015628">
    <property type="term" value="P:protein secretion by the type II secretion system"/>
    <property type="evidence" value="ECO:0007669"/>
    <property type="project" value="InterPro"/>
</dbReference>
<feature type="compositionally biased region" description="Basic and acidic residues" evidence="1">
    <location>
        <begin position="117"/>
        <end position="131"/>
    </location>
</feature>
<dbReference type="InterPro" id="IPR013545">
    <property type="entry name" value="T2SS_protein-GspG_C"/>
</dbReference>
<comment type="caution">
    <text evidence="3">The sequence shown here is derived from an EMBL/GenBank/DDBJ whole genome shotgun (WGS) entry which is preliminary data.</text>
</comment>
<organism evidence="3 4">
    <name type="scientific">Candidatus Magnetobacterium bavaricum</name>
    <dbReference type="NCBI Taxonomy" id="29290"/>
    <lineage>
        <taxon>Bacteria</taxon>
        <taxon>Pseudomonadati</taxon>
        <taxon>Nitrospirota</taxon>
        <taxon>Thermodesulfovibrionia</taxon>
        <taxon>Thermodesulfovibrionales</taxon>
        <taxon>Candidatus Magnetobacteriaceae</taxon>
        <taxon>Candidatus Magnetobacterium</taxon>
    </lineage>
</organism>
<proteinExistence type="predicted"/>
<feature type="region of interest" description="Disordered" evidence="1">
    <location>
        <begin position="112"/>
        <end position="131"/>
    </location>
</feature>
<protein>
    <submittedName>
        <fullName evidence="3">General secretion pathway protein G</fullName>
    </submittedName>
</protein>
<dbReference type="InterPro" id="IPR010054">
    <property type="entry name" value="Type2_sec_GspG"/>
</dbReference>
<dbReference type="InterPro" id="IPR045584">
    <property type="entry name" value="Pilin-like"/>
</dbReference>
<feature type="domain" description="Type II secretion system protein GspG C-terminal" evidence="2">
    <location>
        <begin position="16"/>
        <end position="127"/>
    </location>
</feature>
<keyword evidence="4" id="KW-1185">Reference proteome</keyword>
<evidence type="ECO:0000313" key="3">
    <source>
        <dbReference type="EMBL" id="KJU85806.1"/>
    </source>
</evidence>
<gene>
    <name evidence="3" type="ORF">MBAV_001995</name>
</gene>
<dbReference type="GO" id="GO:0015627">
    <property type="term" value="C:type II protein secretion system complex"/>
    <property type="evidence" value="ECO:0007669"/>
    <property type="project" value="InterPro"/>
</dbReference>
<sequence length="131" mass="14514">MVVFILSLLAAVVAPRIIGRTDDARLAEAKVQIRNLETALKLFKLDNGFYPSTDLGLEALVTKPQAGKLPGKYRDGGYMEQKKIPLDPWGNPYVYISPGLYGDYDLFSYGADGQEGGEGKDKDIQSWDIER</sequence>
<evidence type="ECO:0000313" key="4">
    <source>
        <dbReference type="Proteomes" id="UP000033423"/>
    </source>
</evidence>
<dbReference type="Proteomes" id="UP000033423">
    <property type="component" value="Unassembled WGS sequence"/>
</dbReference>
<dbReference type="AlphaFoldDB" id="A0A0F3GV85"/>